<proteinExistence type="predicted"/>
<comment type="caution">
    <text evidence="2">The sequence shown here is derived from an EMBL/GenBank/DDBJ whole genome shotgun (WGS) entry which is preliminary data.</text>
</comment>
<evidence type="ECO:0000256" key="1">
    <source>
        <dbReference type="SAM" id="Phobius"/>
    </source>
</evidence>
<accession>A0ABV2P0Z1</accession>
<dbReference type="GeneID" id="92751165"/>
<feature type="transmembrane region" description="Helical" evidence="1">
    <location>
        <begin position="30"/>
        <end position="48"/>
    </location>
</feature>
<name>A0ABV2P0Z1_9MICC</name>
<organism evidence="2 3">
    <name type="scientific">Arthrobacter bambusae</name>
    <dbReference type="NCBI Taxonomy" id="1338426"/>
    <lineage>
        <taxon>Bacteria</taxon>
        <taxon>Bacillati</taxon>
        <taxon>Actinomycetota</taxon>
        <taxon>Actinomycetes</taxon>
        <taxon>Micrococcales</taxon>
        <taxon>Micrococcaceae</taxon>
        <taxon>Arthrobacter</taxon>
    </lineage>
</organism>
<evidence type="ECO:0000313" key="2">
    <source>
        <dbReference type="EMBL" id="MET4538429.1"/>
    </source>
</evidence>
<keyword evidence="1" id="KW-1133">Transmembrane helix</keyword>
<dbReference type="Proteomes" id="UP001549307">
    <property type="component" value="Unassembled WGS sequence"/>
</dbReference>
<feature type="transmembrane region" description="Helical" evidence="1">
    <location>
        <begin position="6"/>
        <end position="23"/>
    </location>
</feature>
<reference evidence="2 3" key="1">
    <citation type="submission" date="2024-06" db="EMBL/GenBank/DDBJ databases">
        <title>Sorghum-associated microbial communities from plants grown in Nebraska, USA.</title>
        <authorList>
            <person name="Schachtman D."/>
        </authorList>
    </citation>
    <scope>NUCLEOTIDE SEQUENCE [LARGE SCALE GENOMIC DNA]</scope>
    <source>
        <strain evidence="2 3">3552</strain>
    </source>
</reference>
<keyword evidence="1" id="KW-0472">Membrane</keyword>
<gene>
    <name evidence="2" type="ORF">ABIE37_000184</name>
</gene>
<dbReference type="RefSeq" id="WP_354225832.1">
    <property type="nucleotide sequence ID" value="NZ_JBEPSN010000001.1"/>
</dbReference>
<evidence type="ECO:0000313" key="3">
    <source>
        <dbReference type="Proteomes" id="UP001549307"/>
    </source>
</evidence>
<dbReference type="EMBL" id="JBEPSN010000001">
    <property type="protein sequence ID" value="MET4538429.1"/>
    <property type="molecule type" value="Genomic_DNA"/>
</dbReference>
<keyword evidence="3" id="KW-1185">Reference proteome</keyword>
<sequence>MPLPAVLSSTMVLYFVLMLVFDLMSGSETWALYLPGIVAGVAVASLTTRRSTTPPEANGEKGSS</sequence>
<protein>
    <submittedName>
        <fullName evidence="2">Multisubunit Na+/H+ antiporter MnhE subunit</fullName>
    </submittedName>
</protein>
<keyword evidence="1" id="KW-0812">Transmembrane</keyword>